<evidence type="ECO:0000313" key="2">
    <source>
        <dbReference type="EMBL" id="EFG04868.2"/>
    </source>
</evidence>
<feature type="compositionally biased region" description="Low complexity" evidence="1">
    <location>
        <begin position="13"/>
        <end position="27"/>
    </location>
</feature>
<geneLocation type="plasmid" evidence="2 3">
    <name>pSCL4</name>
</geneLocation>
<organism evidence="2 3">
    <name type="scientific">Streptomyces clavuligerus</name>
    <dbReference type="NCBI Taxonomy" id="1901"/>
    <lineage>
        <taxon>Bacteria</taxon>
        <taxon>Bacillati</taxon>
        <taxon>Actinomycetota</taxon>
        <taxon>Actinomycetes</taxon>
        <taxon>Kitasatosporales</taxon>
        <taxon>Streptomycetaceae</taxon>
        <taxon>Streptomyces</taxon>
    </lineage>
</organism>
<dbReference type="EMBL" id="CM000914">
    <property type="protein sequence ID" value="EFG04868.2"/>
    <property type="molecule type" value="Genomic_DNA"/>
</dbReference>
<feature type="region of interest" description="Disordered" evidence="1">
    <location>
        <begin position="1"/>
        <end position="41"/>
    </location>
</feature>
<keyword evidence="2" id="KW-0614">Plasmid</keyword>
<evidence type="ECO:0000313" key="3">
    <source>
        <dbReference type="Proteomes" id="UP000002357"/>
    </source>
</evidence>
<reference evidence="2 3" key="1">
    <citation type="journal article" date="2010" name="Genome Biol. Evol.">
        <title>The sequence of a 1.8-mb bacterial linear plasmid reveals a rich evolutionary reservoir of secondary metabolic pathways.</title>
        <authorList>
            <person name="Medema M.H."/>
            <person name="Trefzer A."/>
            <person name="Kovalchuk A."/>
            <person name="van den Berg M."/>
            <person name="Mueller U."/>
            <person name="Heijne W."/>
            <person name="Wu L."/>
            <person name="Alam M.T."/>
            <person name="Ronning C.M."/>
            <person name="Nierman W.C."/>
            <person name="Bovenberg R.A.L."/>
            <person name="Breitling R."/>
            <person name="Takano E."/>
        </authorList>
    </citation>
    <scope>NUCLEOTIDE SEQUENCE [LARGE SCALE GENOMIC DNA]</scope>
    <source>
        <strain evidence="3">ATCC 27064 / DSM 738 / JCM 4710 / NBRC 13307 / NCIMB 12785 / NRRL 3585 / VKM Ac-602</strain>
        <plasmid evidence="2">pSCL4</plasmid>
    </source>
</reference>
<proteinExistence type="predicted"/>
<dbReference type="AlphaFoldDB" id="D5SLS5"/>
<dbReference type="Proteomes" id="UP000002357">
    <property type="component" value="Plasmid pSCL4"/>
</dbReference>
<sequence length="69" mass="7186">MVTAEAAPPPPSSSSVCGSGGVPLLSGRRGDHQPQQAGEVRQALWAPVRRWNRSTPADMALLNRGGTPP</sequence>
<protein>
    <submittedName>
        <fullName evidence="2">Uncharacterized protein</fullName>
    </submittedName>
</protein>
<keyword evidence="3" id="KW-1185">Reference proteome</keyword>
<evidence type="ECO:0000256" key="1">
    <source>
        <dbReference type="SAM" id="MobiDB-lite"/>
    </source>
</evidence>
<name>D5SLS5_STRCL</name>
<gene>
    <name evidence="2" type="ORF">SCLAV_p1384</name>
</gene>
<accession>D5SLS5</accession>